<protein>
    <submittedName>
        <fullName evidence="1">Uncharacterized protein</fullName>
    </submittedName>
</protein>
<comment type="caution">
    <text evidence="1">The sequence shown here is derived from an EMBL/GenBank/DDBJ whole genome shotgun (WGS) entry which is preliminary data.</text>
</comment>
<accession>A0A7J7JM96</accession>
<proteinExistence type="predicted"/>
<dbReference type="EMBL" id="VXIV02002096">
    <property type="protein sequence ID" value="KAF6027420.1"/>
    <property type="molecule type" value="Genomic_DNA"/>
</dbReference>
<evidence type="ECO:0000313" key="2">
    <source>
        <dbReference type="Proteomes" id="UP000593567"/>
    </source>
</evidence>
<evidence type="ECO:0000313" key="1">
    <source>
        <dbReference type="EMBL" id="KAF6027420.1"/>
    </source>
</evidence>
<dbReference type="OrthoDB" id="9974851at2759"/>
<organism evidence="1 2">
    <name type="scientific">Bugula neritina</name>
    <name type="common">Brown bryozoan</name>
    <name type="synonym">Sertularia neritina</name>
    <dbReference type="NCBI Taxonomy" id="10212"/>
    <lineage>
        <taxon>Eukaryota</taxon>
        <taxon>Metazoa</taxon>
        <taxon>Spiralia</taxon>
        <taxon>Lophotrochozoa</taxon>
        <taxon>Bryozoa</taxon>
        <taxon>Gymnolaemata</taxon>
        <taxon>Cheilostomatida</taxon>
        <taxon>Flustrina</taxon>
        <taxon>Buguloidea</taxon>
        <taxon>Bugulidae</taxon>
        <taxon>Bugula</taxon>
    </lineage>
</organism>
<keyword evidence="2" id="KW-1185">Reference proteome</keyword>
<dbReference type="AlphaFoldDB" id="A0A7J7JM96"/>
<dbReference type="Proteomes" id="UP000593567">
    <property type="component" value="Unassembled WGS sequence"/>
</dbReference>
<name>A0A7J7JM96_BUGNE</name>
<reference evidence="1" key="1">
    <citation type="submission" date="2020-06" db="EMBL/GenBank/DDBJ databases">
        <title>Draft genome of Bugula neritina, a colonial animal packing powerful symbionts and potential medicines.</title>
        <authorList>
            <person name="Rayko M."/>
        </authorList>
    </citation>
    <scope>NUCLEOTIDE SEQUENCE [LARGE SCALE GENOMIC DNA]</scope>
    <source>
        <strain evidence="1">Kwan_BN1</strain>
    </source>
</reference>
<gene>
    <name evidence="1" type="ORF">EB796_014281</name>
</gene>
<sequence length="253" mass="29731">MAAADKDVPIDVITGRPRTPNTQYTCLTDEQLANIQKKSKSETLFAASIPKKFDDTKHYKNRYVDSYSQHLTREGSGYKTQRFCYVDDQWNRYPTQQYDTCRPLASEKWGTYKCGIRTAGYHYGQPTHMYTKIDMYRRNPTNTPGETIVKFGRPAEGYYTQKYPSDTTWNESRVPLNRTKVLQTVPAKSTQLYKQIEEYQKDQLGQIKEQWPHFSEYTDRYAMKTRILPVLDHDINVVMERRKKYLNAAVNEV</sequence>